<accession>A0ACB0XL79</accession>
<sequence>MTTKSPKSDLFGQSYDRWAGGMSELLGEFEIHHLRWIFLYFRNTKYSTRIPYNLY</sequence>
<evidence type="ECO:0000313" key="2">
    <source>
        <dbReference type="Proteomes" id="UP001497535"/>
    </source>
</evidence>
<comment type="caution">
    <text evidence="1">The sequence shown here is derived from an EMBL/GenBank/DDBJ whole genome shotgun (WGS) entry which is preliminary data.</text>
</comment>
<organism evidence="1 2">
    <name type="scientific">Meloidogyne enterolobii</name>
    <name type="common">Root-knot nematode worm</name>
    <name type="synonym">Meloidogyne mayaguensis</name>
    <dbReference type="NCBI Taxonomy" id="390850"/>
    <lineage>
        <taxon>Eukaryota</taxon>
        <taxon>Metazoa</taxon>
        <taxon>Ecdysozoa</taxon>
        <taxon>Nematoda</taxon>
        <taxon>Chromadorea</taxon>
        <taxon>Rhabditida</taxon>
        <taxon>Tylenchina</taxon>
        <taxon>Tylenchomorpha</taxon>
        <taxon>Tylenchoidea</taxon>
        <taxon>Meloidogynidae</taxon>
        <taxon>Meloidogyninae</taxon>
        <taxon>Meloidogyne</taxon>
    </lineage>
</organism>
<dbReference type="Proteomes" id="UP001497535">
    <property type="component" value="Unassembled WGS sequence"/>
</dbReference>
<proteinExistence type="predicted"/>
<dbReference type="EMBL" id="CAVMJV010000001">
    <property type="protein sequence ID" value="CAK5006977.1"/>
    <property type="molecule type" value="Genomic_DNA"/>
</dbReference>
<gene>
    <name evidence="1" type="ORF">MENTE1834_LOCUS647</name>
</gene>
<protein>
    <submittedName>
        <fullName evidence="1">Uncharacterized protein</fullName>
    </submittedName>
</protein>
<reference evidence="1" key="1">
    <citation type="submission" date="2023-11" db="EMBL/GenBank/DDBJ databases">
        <authorList>
            <person name="Poullet M."/>
        </authorList>
    </citation>
    <scope>NUCLEOTIDE SEQUENCE</scope>
    <source>
        <strain evidence="1">E1834</strain>
    </source>
</reference>
<keyword evidence="2" id="KW-1185">Reference proteome</keyword>
<evidence type="ECO:0000313" key="1">
    <source>
        <dbReference type="EMBL" id="CAK5006977.1"/>
    </source>
</evidence>
<name>A0ACB0XL79_MELEN</name>